<gene>
    <name evidence="2" type="ORF">Amac_019130</name>
</gene>
<dbReference type="InterPro" id="IPR029069">
    <property type="entry name" value="HotDog_dom_sf"/>
</dbReference>
<dbReference type="CDD" id="cd03441">
    <property type="entry name" value="R_hydratase_like"/>
    <property type="match status" value="1"/>
</dbReference>
<evidence type="ECO:0000313" key="2">
    <source>
        <dbReference type="EMBL" id="GES08317.1"/>
    </source>
</evidence>
<sequence length="156" mass="17516">MTGKMTDSPQWTKLTPSPPVTATDIRRWAIATYWPERPPALYVDEEYAATTRWAGIIAPRDFNPFAWLLTTPPAPDGAARSDFPRHPHVMNGGQADRYGAPIRPGDVISTRSRLAGVRSRVTRLGDTRFVSTEEEWVNQGHELVRLRTGTLLRYAS</sequence>
<dbReference type="EMBL" id="BLAE01000010">
    <property type="protein sequence ID" value="GES08317.1"/>
    <property type="molecule type" value="Genomic_DNA"/>
</dbReference>
<dbReference type="AlphaFoldDB" id="A0A5M3WGR2"/>
<dbReference type="SUPFAM" id="SSF54637">
    <property type="entry name" value="Thioesterase/thiol ester dehydrase-isomerase"/>
    <property type="match status" value="1"/>
</dbReference>
<proteinExistence type="predicted"/>
<comment type="caution">
    <text evidence="2">The sequence shown here is derived from an EMBL/GenBank/DDBJ whole genome shotgun (WGS) entry which is preliminary data.</text>
</comment>
<feature type="domain" description="FAS1-like dehydratase" evidence="1">
    <location>
        <begin position="19"/>
        <end position="145"/>
    </location>
</feature>
<accession>A0A5M3WGR2</accession>
<dbReference type="Proteomes" id="UP000331127">
    <property type="component" value="Unassembled WGS sequence"/>
</dbReference>
<dbReference type="Gene3D" id="3.10.129.10">
    <property type="entry name" value="Hotdog Thioesterase"/>
    <property type="match status" value="1"/>
</dbReference>
<evidence type="ECO:0000259" key="1">
    <source>
        <dbReference type="Pfam" id="PF13452"/>
    </source>
</evidence>
<organism evidence="2 3">
    <name type="scientific">Acrocarpospora macrocephala</name>
    <dbReference type="NCBI Taxonomy" id="150177"/>
    <lineage>
        <taxon>Bacteria</taxon>
        <taxon>Bacillati</taxon>
        <taxon>Actinomycetota</taxon>
        <taxon>Actinomycetes</taxon>
        <taxon>Streptosporangiales</taxon>
        <taxon>Streptosporangiaceae</taxon>
        <taxon>Acrocarpospora</taxon>
    </lineage>
</organism>
<dbReference type="InterPro" id="IPR039569">
    <property type="entry name" value="FAS1-like_DH_region"/>
</dbReference>
<name>A0A5M3WGR2_9ACTN</name>
<evidence type="ECO:0000313" key="3">
    <source>
        <dbReference type="Proteomes" id="UP000331127"/>
    </source>
</evidence>
<reference evidence="2 3" key="1">
    <citation type="submission" date="2019-10" db="EMBL/GenBank/DDBJ databases">
        <title>Whole genome shotgun sequence of Acrocarpospora macrocephala NBRC 16266.</title>
        <authorList>
            <person name="Ichikawa N."/>
            <person name="Kimura A."/>
            <person name="Kitahashi Y."/>
            <person name="Komaki H."/>
            <person name="Oguchi A."/>
        </authorList>
    </citation>
    <scope>NUCLEOTIDE SEQUENCE [LARGE SCALE GENOMIC DNA]</scope>
    <source>
        <strain evidence="2 3">NBRC 16266</strain>
    </source>
</reference>
<keyword evidence="3" id="KW-1185">Reference proteome</keyword>
<protein>
    <recommendedName>
        <fullName evidence="1">FAS1-like dehydratase domain-containing protein</fullName>
    </recommendedName>
</protein>
<dbReference type="Pfam" id="PF13452">
    <property type="entry name" value="FAS1_DH_region"/>
    <property type="match status" value="1"/>
</dbReference>